<accession>A0ABP0UZV8</accession>
<feature type="binding site" evidence="9">
    <location>
        <position position="293"/>
    </location>
    <ligand>
        <name>K(+)</name>
        <dbReference type="ChEBI" id="CHEBI:29103"/>
    </ligand>
</feature>
<comment type="function">
    <text evidence="9">Catalyzes the phosphorylation of ribose at O-5 in a reaction requiring ATP and magnesium. The resulting D-ribose-5-phosphate can then be used either for sythesis of nucleotides, histidine, and tryptophan, or as a component of the pentose phosphate pathway.</text>
</comment>
<comment type="activity regulation">
    <text evidence="9">Activated by a monovalent cation that binds near, but not in, the active site. The most likely occupant of the site in vivo is potassium. Ion binding induces a conformational change that may alter substrate affinity.</text>
</comment>
<feature type="binding site" evidence="9">
    <location>
        <position position="302"/>
    </location>
    <ligand>
        <name>K(+)</name>
        <dbReference type="ChEBI" id="CHEBI:29103"/>
    </ligand>
</feature>
<comment type="caution">
    <text evidence="9">Lacks conserved residue(s) required for the propagation of feature annotation.</text>
</comment>
<evidence type="ECO:0000256" key="1">
    <source>
        <dbReference type="ARBA" id="ARBA00022679"/>
    </source>
</evidence>
<feature type="active site" description="Proton acceptor" evidence="9">
    <location>
        <position position="263"/>
    </location>
</feature>
<evidence type="ECO:0000256" key="9">
    <source>
        <dbReference type="HAMAP-Rule" id="MF_03215"/>
    </source>
</evidence>
<feature type="binding site" evidence="9">
    <location>
        <position position="193"/>
    </location>
    <ligand>
        <name>ATP</name>
        <dbReference type="ChEBI" id="CHEBI:30616"/>
    </ligand>
</feature>
<evidence type="ECO:0000256" key="5">
    <source>
        <dbReference type="ARBA" id="ARBA00022840"/>
    </source>
</evidence>
<feature type="domain" description="Carbohydrate kinase PfkB" evidence="10">
    <location>
        <begin position="7"/>
        <end position="305"/>
    </location>
</feature>
<keyword evidence="8 9" id="KW-0119">Carbohydrate metabolism</keyword>
<comment type="catalytic activity">
    <reaction evidence="9">
        <text>D-ribose + ATP = D-ribose 5-phosphate + ADP + H(+)</text>
        <dbReference type="Rhea" id="RHEA:13697"/>
        <dbReference type="ChEBI" id="CHEBI:15378"/>
        <dbReference type="ChEBI" id="CHEBI:30616"/>
        <dbReference type="ChEBI" id="CHEBI:47013"/>
        <dbReference type="ChEBI" id="CHEBI:78346"/>
        <dbReference type="ChEBI" id="CHEBI:456216"/>
        <dbReference type="EC" id="2.7.1.15"/>
    </reaction>
</comment>
<comment type="cofactor">
    <cofactor evidence="9">
        <name>Mg(2+)</name>
        <dbReference type="ChEBI" id="CHEBI:18420"/>
    </cofactor>
    <text evidence="9">Requires a divalent cation, most likely magnesium in vivo, as an electrophilic catalyst to aid phosphoryl group transfer. It is the chelate of the metal and the nucleotide that is the actual substrate.</text>
</comment>
<keyword evidence="2 9" id="KW-0479">Metal-binding</keyword>
<comment type="pathway">
    <text evidence="9">Carbohydrate metabolism; D-ribose degradation; D-ribose 5-phosphate from beta-D-ribopyranose: step 2/2.</text>
</comment>
<dbReference type="Proteomes" id="UP001497512">
    <property type="component" value="Chromosome 8"/>
</dbReference>
<dbReference type="SUPFAM" id="SSF53613">
    <property type="entry name" value="Ribokinase-like"/>
    <property type="match status" value="1"/>
</dbReference>
<sequence length="369" mass="38988">MTLSAPLVVVGSANADIFVEVDTLPKEGERIVAKSGQTFAGGKGAIQASCAARLSYPTYFVGQVGKDGHASLVRDALLSAGVRLDHMNMVKGPTGHALVMIQPGGKRSTVVVQGANVSWPRLADGINRLTTTVQQLIRRAGAVLLQREVPDSVNMEAAKIARSANVPVILDAGGTGTPIPQELLKCVTVLSANELEVARLTGMPINTWEQVIKAATKIQLMGVRNVLVKLGGKGAVLIPQDGPPLIQHAIQPPVMVDTTGASDAFTAAYAVALIERQSPSGALRFAAAAASLCIRAKGAILSMPERQAVLKILVNYTSIEQEVPPRAADEQVLCLLEEHTRFPLEIPATSSPVENKMQLMQIQPESLTV</sequence>
<evidence type="ECO:0000259" key="10">
    <source>
        <dbReference type="Pfam" id="PF00294"/>
    </source>
</evidence>
<keyword evidence="5 9" id="KW-0067">ATP-binding</keyword>
<organism evidence="11 12">
    <name type="scientific">Sphagnum troendelagicum</name>
    <dbReference type="NCBI Taxonomy" id="128251"/>
    <lineage>
        <taxon>Eukaryota</taxon>
        <taxon>Viridiplantae</taxon>
        <taxon>Streptophyta</taxon>
        <taxon>Embryophyta</taxon>
        <taxon>Bryophyta</taxon>
        <taxon>Sphagnophytina</taxon>
        <taxon>Sphagnopsida</taxon>
        <taxon>Sphagnales</taxon>
        <taxon>Sphagnaceae</taxon>
        <taxon>Sphagnum</taxon>
    </lineage>
</organism>
<evidence type="ECO:0000256" key="3">
    <source>
        <dbReference type="ARBA" id="ARBA00022741"/>
    </source>
</evidence>
<feature type="binding site" evidence="9">
    <location>
        <position position="296"/>
    </location>
    <ligand>
        <name>K(+)</name>
        <dbReference type="ChEBI" id="CHEBI:29103"/>
    </ligand>
</feature>
<feature type="binding site" evidence="9">
    <location>
        <position position="148"/>
    </location>
    <ligand>
        <name>substrate</name>
    </ligand>
</feature>
<feature type="binding site" evidence="9">
    <location>
        <begin position="14"/>
        <end position="16"/>
    </location>
    <ligand>
        <name>substrate</name>
    </ligand>
</feature>
<keyword evidence="9" id="KW-0963">Cytoplasm</keyword>
<dbReference type="PRINTS" id="PR00990">
    <property type="entry name" value="RIBOKINASE"/>
</dbReference>
<evidence type="ECO:0000256" key="2">
    <source>
        <dbReference type="ARBA" id="ARBA00022723"/>
    </source>
</evidence>
<evidence type="ECO:0000313" key="12">
    <source>
        <dbReference type="Proteomes" id="UP001497512"/>
    </source>
</evidence>
<keyword evidence="3 9" id="KW-0547">Nucleotide-binding</keyword>
<dbReference type="EMBL" id="OZ019900">
    <property type="protein sequence ID" value="CAK9234214.1"/>
    <property type="molecule type" value="Genomic_DNA"/>
</dbReference>
<evidence type="ECO:0000256" key="4">
    <source>
        <dbReference type="ARBA" id="ARBA00022777"/>
    </source>
</evidence>
<dbReference type="InterPro" id="IPR002139">
    <property type="entry name" value="Ribo/fructo_kinase"/>
</dbReference>
<evidence type="ECO:0000256" key="7">
    <source>
        <dbReference type="ARBA" id="ARBA00022958"/>
    </source>
</evidence>
<dbReference type="PANTHER" id="PTHR10584:SF166">
    <property type="entry name" value="RIBOKINASE"/>
    <property type="match status" value="1"/>
</dbReference>
<gene>
    <name evidence="11" type="ORF">CSSPTR1EN2_LOCUS22105</name>
</gene>
<dbReference type="Gene3D" id="3.40.1190.20">
    <property type="match status" value="1"/>
</dbReference>
<keyword evidence="4 9" id="KW-0418">Kinase</keyword>
<comment type="subcellular location">
    <subcellularLocation>
        <location evidence="9">Cytoplasm</location>
    </subcellularLocation>
    <subcellularLocation>
        <location evidence="9">Nucleus</location>
    </subcellularLocation>
</comment>
<name>A0ABP0UZV8_9BRYO</name>
<feature type="binding site" evidence="9">
    <location>
        <position position="298"/>
    </location>
    <ligand>
        <name>K(+)</name>
        <dbReference type="ChEBI" id="CHEBI:29103"/>
    </ligand>
</feature>
<evidence type="ECO:0000256" key="8">
    <source>
        <dbReference type="ARBA" id="ARBA00023277"/>
    </source>
</evidence>
<feature type="binding site" evidence="9">
    <location>
        <position position="257"/>
    </location>
    <ligand>
        <name>K(+)</name>
        <dbReference type="ChEBI" id="CHEBI:29103"/>
    </ligand>
</feature>
<dbReference type="PANTHER" id="PTHR10584">
    <property type="entry name" value="SUGAR KINASE"/>
    <property type="match status" value="1"/>
</dbReference>
<keyword evidence="1 9" id="KW-0808">Transferase</keyword>
<keyword evidence="6 9" id="KW-0460">Magnesium</keyword>
<dbReference type="HAMAP" id="MF_01987">
    <property type="entry name" value="Ribokinase"/>
    <property type="match status" value="1"/>
</dbReference>
<feature type="binding site" evidence="9">
    <location>
        <position position="263"/>
    </location>
    <ligand>
        <name>substrate</name>
    </ligand>
</feature>
<feature type="binding site" evidence="9">
    <location>
        <position position="259"/>
    </location>
    <ligand>
        <name>K(+)</name>
        <dbReference type="ChEBI" id="CHEBI:29103"/>
    </ligand>
</feature>
<evidence type="ECO:0000313" key="11">
    <source>
        <dbReference type="EMBL" id="CAK9234214.1"/>
    </source>
</evidence>
<comment type="subunit">
    <text evidence="9">Homodimer.</text>
</comment>
<keyword evidence="9" id="KW-0539">Nucleus</keyword>
<proteinExistence type="inferred from homology"/>
<dbReference type="CDD" id="cd01174">
    <property type="entry name" value="ribokinase"/>
    <property type="match status" value="1"/>
</dbReference>
<reference evidence="11" key="1">
    <citation type="submission" date="2024-02" db="EMBL/GenBank/DDBJ databases">
        <authorList>
            <consortium name="ELIXIR-Norway"/>
            <consortium name="Elixir Norway"/>
        </authorList>
    </citation>
    <scope>NUCLEOTIDE SEQUENCE</scope>
</reference>
<feature type="binding site" evidence="9">
    <location>
        <begin position="229"/>
        <end position="234"/>
    </location>
    <ligand>
        <name>ATP</name>
        <dbReference type="ChEBI" id="CHEBI:30616"/>
    </ligand>
</feature>
<protein>
    <recommendedName>
        <fullName evidence="9">Ribokinase</fullName>
        <shortName evidence="9">RK</shortName>
        <ecNumber evidence="9">2.7.1.15</ecNumber>
    </recommendedName>
</protein>
<evidence type="ECO:0000256" key="6">
    <source>
        <dbReference type="ARBA" id="ARBA00022842"/>
    </source>
</evidence>
<comment type="similarity">
    <text evidence="9">Belongs to the carbohydrate kinase PfkB family. Ribokinase subfamily.</text>
</comment>
<dbReference type="InterPro" id="IPR011877">
    <property type="entry name" value="Ribokinase"/>
</dbReference>
<keyword evidence="7 9" id="KW-0630">Potassium</keyword>
<keyword evidence="12" id="KW-1185">Reference proteome</keyword>
<dbReference type="InterPro" id="IPR011611">
    <property type="entry name" value="PfkB_dom"/>
</dbReference>
<dbReference type="InterPro" id="IPR029056">
    <property type="entry name" value="Ribokinase-like"/>
</dbReference>
<dbReference type="EC" id="2.7.1.15" evidence="9"/>
<dbReference type="Pfam" id="PF00294">
    <property type="entry name" value="PfkB"/>
    <property type="match status" value="1"/>
</dbReference>